<dbReference type="AlphaFoldDB" id="A0AAE1L1D8"/>
<dbReference type="EMBL" id="JAWQEG010000288">
    <property type="protein sequence ID" value="KAK3891998.1"/>
    <property type="molecule type" value="Genomic_DNA"/>
</dbReference>
<dbReference type="PROSITE" id="PS01180">
    <property type="entry name" value="CUB"/>
    <property type="match status" value="3"/>
</dbReference>
<evidence type="ECO:0000256" key="3">
    <source>
        <dbReference type="ARBA" id="ARBA00022670"/>
    </source>
</evidence>
<protein>
    <recommendedName>
        <fullName evidence="15">Metalloendopeptidase</fullName>
    </recommendedName>
</protein>
<dbReference type="InterPro" id="IPR024079">
    <property type="entry name" value="MetalloPept_cat_dom_sf"/>
</dbReference>
<gene>
    <name evidence="13" type="ORF">Pcinc_004123</name>
</gene>
<evidence type="ECO:0000256" key="6">
    <source>
        <dbReference type="ARBA" id="ARBA00022833"/>
    </source>
</evidence>
<feature type="chain" id="PRO_5042111025" description="Metalloendopeptidase" evidence="10">
    <location>
        <begin position="21"/>
        <end position="752"/>
    </location>
</feature>
<evidence type="ECO:0008006" key="15">
    <source>
        <dbReference type="Google" id="ProtNLM"/>
    </source>
</evidence>
<comment type="caution">
    <text evidence="13">The sequence shown here is derived from an EMBL/GenBank/DDBJ whole genome shotgun (WGS) entry which is preliminary data.</text>
</comment>
<evidence type="ECO:0000256" key="10">
    <source>
        <dbReference type="SAM" id="SignalP"/>
    </source>
</evidence>
<evidence type="ECO:0000256" key="9">
    <source>
        <dbReference type="PROSITE-ProRule" id="PRU00059"/>
    </source>
</evidence>
<feature type="domain" description="CUB" evidence="11">
    <location>
        <begin position="371"/>
        <end position="492"/>
    </location>
</feature>
<feature type="domain" description="Peptidase M12A" evidence="12">
    <location>
        <begin position="75"/>
        <end position="334"/>
    </location>
</feature>
<accession>A0AAE1L1D8</accession>
<dbReference type="Gene3D" id="3.40.390.10">
    <property type="entry name" value="Collagenase (Catalytic Domain)"/>
    <property type="match status" value="1"/>
</dbReference>
<feature type="signal peptide" evidence="10">
    <location>
        <begin position="1"/>
        <end position="20"/>
    </location>
</feature>
<dbReference type="Pfam" id="PF00431">
    <property type="entry name" value="CUB"/>
    <property type="match status" value="3"/>
</dbReference>
<dbReference type="InterPro" id="IPR035914">
    <property type="entry name" value="Sperma_CUB_dom_sf"/>
</dbReference>
<evidence type="ECO:0000256" key="8">
    <source>
        <dbReference type="ARBA" id="ARBA00023157"/>
    </source>
</evidence>
<dbReference type="InterPro" id="IPR000742">
    <property type="entry name" value="EGF"/>
</dbReference>
<dbReference type="PROSITE" id="PS51864">
    <property type="entry name" value="ASTACIN"/>
    <property type="match status" value="1"/>
</dbReference>
<dbReference type="GO" id="GO:0006508">
    <property type="term" value="P:proteolysis"/>
    <property type="evidence" value="ECO:0007669"/>
    <property type="project" value="UniProtKB-KW"/>
</dbReference>
<comment type="caution">
    <text evidence="9">Lacks conserved residue(s) required for the propagation of feature annotation.</text>
</comment>
<evidence type="ECO:0000256" key="4">
    <source>
        <dbReference type="ARBA" id="ARBA00022723"/>
    </source>
</evidence>
<feature type="domain" description="CUB" evidence="11">
    <location>
        <begin position="635"/>
        <end position="752"/>
    </location>
</feature>
<keyword evidence="5" id="KW-0378">Hydrolase</keyword>
<dbReference type="CDD" id="cd00041">
    <property type="entry name" value="CUB"/>
    <property type="match status" value="1"/>
</dbReference>
<keyword evidence="14" id="KW-1185">Reference proteome</keyword>
<dbReference type="Proteomes" id="UP001286313">
    <property type="component" value="Unassembled WGS sequence"/>
</dbReference>
<keyword evidence="10" id="KW-0732">Signal</keyword>
<evidence type="ECO:0000256" key="5">
    <source>
        <dbReference type="ARBA" id="ARBA00022801"/>
    </source>
</evidence>
<keyword evidence="7" id="KW-0482">Metalloprotease</keyword>
<dbReference type="InterPro" id="IPR001506">
    <property type="entry name" value="Peptidase_M12A"/>
</dbReference>
<name>A0AAE1L1D8_PETCI</name>
<keyword evidence="4" id="KW-0479">Metal-binding</keyword>
<dbReference type="SUPFAM" id="SSF55486">
    <property type="entry name" value="Metalloproteases ('zincins'), catalytic domain"/>
    <property type="match status" value="1"/>
</dbReference>
<evidence type="ECO:0000313" key="13">
    <source>
        <dbReference type="EMBL" id="KAK3891998.1"/>
    </source>
</evidence>
<evidence type="ECO:0000256" key="1">
    <source>
        <dbReference type="ARBA" id="ARBA00001947"/>
    </source>
</evidence>
<dbReference type="GO" id="GO:0004222">
    <property type="term" value="F:metalloendopeptidase activity"/>
    <property type="evidence" value="ECO:0007669"/>
    <property type="project" value="InterPro"/>
</dbReference>
<dbReference type="Gene3D" id="2.60.120.290">
    <property type="entry name" value="Spermadhesin, CUB domain"/>
    <property type="match status" value="3"/>
</dbReference>
<comment type="cofactor">
    <cofactor evidence="1">
        <name>Zn(2+)</name>
        <dbReference type="ChEBI" id="CHEBI:29105"/>
    </cofactor>
</comment>
<proteinExistence type="predicted"/>
<dbReference type="InterPro" id="IPR000859">
    <property type="entry name" value="CUB_dom"/>
</dbReference>
<keyword evidence="6" id="KW-0862">Zinc</keyword>
<keyword evidence="3" id="KW-0645">Protease</keyword>
<keyword evidence="8" id="KW-1015">Disulfide bond</keyword>
<organism evidence="13 14">
    <name type="scientific">Petrolisthes cinctipes</name>
    <name type="common">Flat porcelain crab</name>
    <dbReference type="NCBI Taxonomy" id="88211"/>
    <lineage>
        <taxon>Eukaryota</taxon>
        <taxon>Metazoa</taxon>
        <taxon>Ecdysozoa</taxon>
        <taxon>Arthropoda</taxon>
        <taxon>Crustacea</taxon>
        <taxon>Multicrustacea</taxon>
        <taxon>Malacostraca</taxon>
        <taxon>Eumalacostraca</taxon>
        <taxon>Eucarida</taxon>
        <taxon>Decapoda</taxon>
        <taxon>Pleocyemata</taxon>
        <taxon>Anomura</taxon>
        <taxon>Galatheoidea</taxon>
        <taxon>Porcellanidae</taxon>
        <taxon>Petrolisthes</taxon>
    </lineage>
</organism>
<dbReference type="SUPFAM" id="SSF49854">
    <property type="entry name" value="Spermadhesin, CUB domain"/>
    <property type="match status" value="3"/>
</dbReference>
<dbReference type="PANTHER" id="PTHR10127:SF850">
    <property type="entry name" value="METALLOENDOPEPTIDASE"/>
    <property type="match status" value="1"/>
</dbReference>
<sequence length="752" mass="84233">MKPLTAASVLVLLLATATTPFKLENETRFVKSQNGPVTRSFIADFKDGRPNPEEVDGKLFDGDMILTKKTLEERKFYQYEENASLYFWPPAPESNEPYPVVPYLLYPSLGRTVAGHLGTRGQVSVVAGRVPVGWSRAGEVLAGTGGELGKLSDRDSDPEKGAAWLLDCIAHWEANTCITFQETIFEDTPNSLPKHLVIILLADGFNSFIGREYFEDRQEIFIGPSCDKLSILRMIGRTLLYGFEDNRPDRGNYIHINTENIGSDQQSRFDIDDRLIVPVKYDYTSLFHDYFRLGTKNGLPTISTLDPLDNYLLKAESRLTFRDMLLGNSMYNCTSMWESKCDTTSTTCLNEGYTGANCSCVCPPNFSGDNCENQIRESYFAPPTDGCTQRVTTEKNLFAPNMSADVSDGLQCAIEIIAPQGLKPRLTFHTFTLQPRTTCSEGDCCFDENLQFRENYPESSTAYCGTDISSGNEFTFDSQQVVIYHYRDSSVTTCGWSADLTFVSDPICIPTEGGCTLEFNDISTYNWKSPGFDGTTEYPICSTCTQDMSGMPNTMLYLTSESFNVGTPPVDGECTDDYIQINHLYGRSEKFCGSEPIYFTSPSSSFSLEFHSNYITPATGFDITMTMASYCASDCHQEIQLMSEETYTIETPDYQKKIFTNLNCEYNFIAPEGKQIEIKKLVTKVKVNTECTSDFLLVNGDGNRRYPMDTSIIICDYDTRIDHLTTNTNNLLVAYQKTGLASRGFKMVIKAT</sequence>
<dbReference type="PROSITE" id="PS00022">
    <property type="entry name" value="EGF_1"/>
    <property type="match status" value="1"/>
</dbReference>
<reference evidence="13" key="1">
    <citation type="submission" date="2023-10" db="EMBL/GenBank/DDBJ databases">
        <title>Genome assemblies of two species of porcelain crab, Petrolisthes cinctipes and Petrolisthes manimaculis (Anomura: Porcellanidae).</title>
        <authorList>
            <person name="Angst P."/>
        </authorList>
    </citation>
    <scope>NUCLEOTIDE SEQUENCE</scope>
    <source>
        <strain evidence="13">PB745_01</strain>
        <tissue evidence="13">Gill</tissue>
    </source>
</reference>
<feature type="domain" description="CUB" evidence="11">
    <location>
        <begin position="494"/>
        <end position="628"/>
    </location>
</feature>
<evidence type="ECO:0000313" key="14">
    <source>
        <dbReference type="Proteomes" id="UP001286313"/>
    </source>
</evidence>
<evidence type="ECO:0000256" key="2">
    <source>
        <dbReference type="ARBA" id="ARBA00022536"/>
    </source>
</evidence>
<dbReference type="PANTHER" id="PTHR10127">
    <property type="entry name" value="DISCOIDIN, CUB, EGF, LAMININ , AND ZINC METALLOPROTEASE DOMAIN CONTAINING"/>
    <property type="match status" value="1"/>
</dbReference>
<dbReference type="SMART" id="SM00042">
    <property type="entry name" value="CUB"/>
    <property type="match status" value="2"/>
</dbReference>
<evidence type="ECO:0000256" key="7">
    <source>
        <dbReference type="ARBA" id="ARBA00023049"/>
    </source>
</evidence>
<keyword evidence="2" id="KW-0245">EGF-like domain</keyword>
<evidence type="ECO:0000259" key="11">
    <source>
        <dbReference type="PROSITE" id="PS01180"/>
    </source>
</evidence>
<evidence type="ECO:0000259" key="12">
    <source>
        <dbReference type="PROSITE" id="PS51864"/>
    </source>
</evidence>
<dbReference type="Pfam" id="PF01400">
    <property type="entry name" value="Astacin"/>
    <property type="match status" value="1"/>
</dbReference>
<dbReference type="GO" id="GO:0046872">
    <property type="term" value="F:metal ion binding"/>
    <property type="evidence" value="ECO:0007669"/>
    <property type="project" value="UniProtKB-KW"/>
</dbReference>